<evidence type="ECO:0000313" key="8">
    <source>
        <dbReference type="Proteomes" id="UP000465304"/>
    </source>
</evidence>
<sequence length="259" mass="26544">MTSTAVAPIAPGTFVPAPGAVPVARTVIRLSWLEFKLFARNGEQIVVNLIIPVTALLALILLPVGDLGADRPAVVVPAVMAAAIISSAFTGQSIAIAFDRKYGAMKRVGATCAPRWAIVVSKSVAVSGVIAAQLTILGAIGLLVGWSPAATEIFNMAVIAAAGASCFSALGLLLGGALRAELVLPLANVLWLIQLGMVVNGTYTPTASPADVLVDFSPAGALTSGMTSTSIASQEHALLVLAIWTIAAGCLAKRWFRFT</sequence>
<feature type="transmembrane region" description="Helical" evidence="5">
    <location>
        <begin position="45"/>
        <end position="62"/>
    </location>
</feature>
<comment type="subcellular location">
    <subcellularLocation>
        <location evidence="1">Membrane</location>
        <topology evidence="1">Multi-pass membrane protein</topology>
    </subcellularLocation>
</comment>
<evidence type="ECO:0000256" key="4">
    <source>
        <dbReference type="ARBA" id="ARBA00023136"/>
    </source>
</evidence>
<protein>
    <submittedName>
        <fullName evidence="7">Putative ABC transporter, permease</fullName>
    </submittedName>
</protein>
<dbReference type="GO" id="GO:0016020">
    <property type="term" value="C:membrane"/>
    <property type="evidence" value="ECO:0007669"/>
    <property type="project" value="UniProtKB-SubCell"/>
</dbReference>
<dbReference type="EMBL" id="BLLB01000002">
    <property type="protein sequence ID" value="GFH02068.1"/>
    <property type="molecule type" value="Genomic_DNA"/>
</dbReference>
<feature type="transmembrane region" description="Helical" evidence="5">
    <location>
        <begin position="153"/>
        <end position="175"/>
    </location>
</feature>
<dbReference type="InterPro" id="IPR013525">
    <property type="entry name" value="ABC2_TM"/>
</dbReference>
<feature type="transmembrane region" description="Helical" evidence="5">
    <location>
        <begin position="236"/>
        <end position="256"/>
    </location>
</feature>
<feature type="transmembrane region" description="Helical" evidence="5">
    <location>
        <begin position="182"/>
        <end position="203"/>
    </location>
</feature>
<evidence type="ECO:0000313" key="7">
    <source>
        <dbReference type="EMBL" id="GFH02068.1"/>
    </source>
</evidence>
<feature type="transmembrane region" description="Helical" evidence="5">
    <location>
        <begin position="124"/>
        <end position="147"/>
    </location>
</feature>
<evidence type="ECO:0000256" key="2">
    <source>
        <dbReference type="ARBA" id="ARBA00022692"/>
    </source>
</evidence>
<name>A0A7I9ZN39_9MYCO</name>
<evidence type="ECO:0000259" key="6">
    <source>
        <dbReference type="Pfam" id="PF01061"/>
    </source>
</evidence>
<feature type="transmembrane region" description="Helical" evidence="5">
    <location>
        <begin position="74"/>
        <end position="98"/>
    </location>
</feature>
<dbReference type="PANTHER" id="PTHR43229:SF2">
    <property type="entry name" value="NODULATION PROTEIN J"/>
    <property type="match status" value="1"/>
</dbReference>
<dbReference type="GO" id="GO:0140359">
    <property type="term" value="F:ABC-type transporter activity"/>
    <property type="evidence" value="ECO:0007669"/>
    <property type="project" value="InterPro"/>
</dbReference>
<evidence type="ECO:0000256" key="1">
    <source>
        <dbReference type="ARBA" id="ARBA00004141"/>
    </source>
</evidence>
<evidence type="ECO:0000256" key="5">
    <source>
        <dbReference type="SAM" id="Phobius"/>
    </source>
</evidence>
<organism evidence="7 8">
    <name type="scientific">Mycolicibacterium hippocampi</name>
    <dbReference type="NCBI Taxonomy" id="659824"/>
    <lineage>
        <taxon>Bacteria</taxon>
        <taxon>Bacillati</taxon>
        <taxon>Actinomycetota</taxon>
        <taxon>Actinomycetes</taxon>
        <taxon>Mycobacteriales</taxon>
        <taxon>Mycobacteriaceae</taxon>
        <taxon>Mycolicibacterium</taxon>
    </lineage>
</organism>
<proteinExistence type="predicted"/>
<keyword evidence="3 5" id="KW-1133">Transmembrane helix</keyword>
<dbReference type="RefSeq" id="WP_163888751.1">
    <property type="nucleotide sequence ID" value="NZ_BLLB01000002.1"/>
</dbReference>
<dbReference type="AlphaFoldDB" id="A0A7I9ZN39"/>
<keyword evidence="2 5" id="KW-0812">Transmembrane</keyword>
<accession>A0A7I9ZN39</accession>
<evidence type="ECO:0000256" key="3">
    <source>
        <dbReference type="ARBA" id="ARBA00022989"/>
    </source>
</evidence>
<dbReference type="Proteomes" id="UP000465304">
    <property type="component" value="Unassembled WGS sequence"/>
</dbReference>
<keyword evidence="4 5" id="KW-0472">Membrane</keyword>
<comment type="caution">
    <text evidence="7">The sequence shown here is derived from an EMBL/GenBank/DDBJ whole genome shotgun (WGS) entry which is preliminary data.</text>
</comment>
<reference evidence="7 8" key="1">
    <citation type="journal article" date="2019" name="Emerg. Microbes Infect.">
        <title>Comprehensive subspecies identification of 175 nontuberculous mycobacteria species based on 7547 genomic profiles.</title>
        <authorList>
            <person name="Matsumoto Y."/>
            <person name="Kinjo T."/>
            <person name="Motooka D."/>
            <person name="Nabeya D."/>
            <person name="Jung N."/>
            <person name="Uechi K."/>
            <person name="Horii T."/>
            <person name="Iida T."/>
            <person name="Fujita J."/>
            <person name="Nakamura S."/>
        </authorList>
    </citation>
    <scope>NUCLEOTIDE SEQUENCE [LARGE SCALE GENOMIC DNA]</scope>
    <source>
        <strain evidence="7 8">JCM 30996</strain>
    </source>
</reference>
<feature type="domain" description="ABC-2 type transporter transmembrane" evidence="6">
    <location>
        <begin position="29"/>
        <end position="180"/>
    </location>
</feature>
<dbReference type="Pfam" id="PF01061">
    <property type="entry name" value="ABC2_membrane"/>
    <property type="match status" value="1"/>
</dbReference>
<keyword evidence="8" id="KW-1185">Reference proteome</keyword>
<dbReference type="PANTHER" id="PTHR43229">
    <property type="entry name" value="NODULATION PROTEIN J"/>
    <property type="match status" value="1"/>
</dbReference>
<gene>
    <name evidence="7" type="ORF">MHIP_25510</name>
</gene>
<dbReference type="InterPro" id="IPR051784">
    <property type="entry name" value="Nod_factor_ABC_transporter"/>
</dbReference>